<keyword evidence="2" id="KW-1185">Reference proteome</keyword>
<evidence type="ECO:0000313" key="2">
    <source>
        <dbReference type="Proteomes" id="UP000826212"/>
    </source>
</evidence>
<name>A0AC61NQU8_9BACT</name>
<gene>
    <name evidence="1" type="ORF">K4L44_11015</name>
</gene>
<protein>
    <submittedName>
        <fullName evidence="1">Uncharacterized protein</fullName>
    </submittedName>
</protein>
<reference evidence="1" key="1">
    <citation type="submission" date="2021-08" db="EMBL/GenBank/DDBJ databases">
        <title>Novel anaerobic bacterium isolated from sea squirt in East Sea, Republic of Korea.</title>
        <authorList>
            <person name="Nguyen T.H."/>
            <person name="Li Z."/>
            <person name="Lee Y.-J."/>
            <person name="Ko J."/>
            <person name="Kim S.-G."/>
        </authorList>
    </citation>
    <scope>NUCLEOTIDE SEQUENCE</scope>
    <source>
        <strain evidence="1">KCTC 25031</strain>
    </source>
</reference>
<organism evidence="1 2">
    <name type="scientific">Halosquirtibacter laminarini</name>
    <dbReference type="NCBI Taxonomy" id="3374600"/>
    <lineage>
        <taxon>Bacteria</taxon>
        <taxon>Pseudomonadati</taxon>
        <taxon>Bacteroidota</taxon>
        <taxon>Bacteroidia</taxon>
        <taxon>Marinilabiliales</taxon>
        <taxon>Prolixibacteraceae</taxon>
        <taxon>Halosquirtibacter</taxon>
    </lineage>
</organism>
<dbReference type="Proteomes" id="UP000826212">
    <property type="component" value="Chromosome"/>
</dbReference>
<dbReference type="EMBL" id="CP081303">
    <property type="protein sequence ID" value="QZE13119.1"/>
    <property type="molecule type" value="Genomic_DNA"/>
</dbReference>
<accession>A0AC61NQU8</accession>
<proteinExistence type="predicted"/>
<sequence>MILTTISRNWFKIAPIVIASAFFSGCSKDNYKFDNIEIEDIKTQVSAPVANGKFQLWDFFEGNSNENIKKSESGDIIFTYTENEVIKYDLSELYTFPTSIPAGDINFDIPAIPYVPGLTITVPPIEVTEKTPVVTTSTDNSSLQVYEANITTGKLKVHLTNPHPSLNADIEMTLIGSTQKTTSGEEELVFNLEATPGVNNVEFDLNDVTLNFDHEDNADVLPVKIKIQFKGDVNQATDASKMTLSLHIDDLVFYSIEANLGKQEINIENQVVDVDIDALNELGDGLKFTNPSIEITTKTNISAYSILNANIVGYNTERDPVDLNPAPYHIVTPSKEEGNILKEGKYIINKDNSNIVDFIGLPPNEKITFDGKVSINKDLDGNSVEVTRDNPNIIYPDSQFKADFKMESPLQFEAHNLNYSDTIDLNENIEELANVKLIFKYEHKLPLNISAIAQPYNKSNNTKVGDEITFNLIPSAEVDEEGNPIEMKEGYSYVSLTKKDIENINNTDAIILKLTINTPDGKKANLKADLPFNFELATEIGVEVKN</sequence>
<evidence type="ECO:0000313" key="1">
    <source>
        <dbReference type="EMBL" id="QZE13119.1"/>
    </source>
</evidence>